<dbReference type="Proteomes" id="UP000198406">
    <property type="component" value="Unassembled WGS sequence"/>
</dbReference>
<proteinExistence type="predicted"/>
<name>A0A1Z5J628_FISSO</name>
<evidence type="ECO:0008006" key="3">
    <source>
        <dbReference type="Google" id="ProtNLM"/>
    </source>
</evidence>
<dbReference type="InterPro" id="IPR011990">
    <property type="entry name" value="TPR-like_helical_dom_sf"/>
</dbReference>
<evidence type="ECO:0000313" key="1">
    <source>
        <dbReference type="EMBL" id="GAX09386.1"/>
    </source>
</evidence>
<organism evidence="1 2">
    <name type="scientific">Fistulifera solaris</name>
    <name type="common">Oleaginous diatom</name>
    <dbReference type="NCBI Taxonomy" id="1519565"/>
    <lineage>
        <taxon>Eukaryota</taxon>
        <taxon>Sar</taxon>
        <taxon>Stramenopiles</taxon>
        <taxon>Ochrophyta</taxon>
        <taxon>Bacillariophyta</taxon>
        <taxon>Bacillariophyceae</taxon>
        <taxon>Bacillariophycidae</taxon>
        <taxon>Naviculales</taxon>
        <taxon>Naviculaceae</taxon>
        <taxon>Fistulifera</taxon>
    </lineage>
</organism>
<keyword evidence="2" id="KW-1185">Reference proteome</keyword>
<dbReference type="OrthoDB" id="42764at2759"/>
<dbReference type="SUPFAM" id="SSF48452">
    <property type="entry name" value="TPR-like"/>
    <property type="match status" value="1"/>
</dbReference>
<dbReference type="Gene3D" id="1.25.40.10">
    <property type="entry name" value="Tetratricopeptide repeat domain"/>
    <property type="match status" value="1"/>
</dbReference>
<comment type="caution">
    <text evidence="1">The sequence shown here is derived from an EMBL/GenBank/DDBJ whole genome shotgun (WGS) entry which is preliminary data.</text>
</comment>
<dbReference type="AlphaFoldDB" id="A0A1Z5J628"/>
<sequence>MNCVTAAELNNLGALHLQSGHLRMSLDLFRDALSLTLLDLEAEQRSSCCSDMAYENELRTALPFPQASDNVPVCSASPNPAARASSCTEEVESDCLQPSPSATAFIQSQAINVIPLPNAYSHDPLVNMTIVSSIVLFNLGIVYHLKGLEGINESSSYLVKSCSLYQKSQVLLADSGVPLNCTGNPVIDILSMAINNNLAQVFYELSMYDDSRQHFEQLIAFAVTVVPARYGDLAIGNLIDEQKSKFLLNAMILHAPKLAPAA</sequence>
<reference evidence="1 2" key="1">
    <citation type="journal article" date="2015" name="Plant Cell">
        <title>Oil accumulation by the oleaginous diatom Fistulifera solaris as revealed by the genome and transcriptome.</title>
        <authorList>
            <person name="Tanaka T."/>
            <person name="Maeda Y."/>
            <person name="Veluchamy A."/>
            <person name="Tanaka M."/>
            <person name="Abida H."/>
            <person name="Marechal E."/>
            <person name="Bowler C."/>
            <person name="Muto M."/>
            <person name="Sunaga Y."/>
            <person name="Tanaka M."/>
            <person name="Yoshino T."/>
            <person name="Taniguchi T."/>
            <person name="Fukuda Y."/>
            <person name="Nemoto M."/>
            <person name="Matsumoto M."/>
            <person name="Wong P.S."/>
            <person name="Aburatani S."/>
            <person name="Fujibuchi W."/>
        </authorList>
    </citation>
    <scope>NUCLEOTIDE SEQUENCE [LARGE SCALE GENOMIC DNA]</scope>
    <source>
        <strain evidence="1 2">JPCC DA0580</strain>
    </source>
</reference>
<accession>A0A1Z5J628</accession>
<evidence type="ECO:0000313" key="2">
    <source>
        <dbReference type="Proteomes" id="UP000198406"/>
    </source>
</evidence>
<dbReference type="EMBL" id="BDSP01000007">
    <property type="protein sequence ID" value="GAX09386.1"/>
    <property type="molecule type" value="Genomic_DNA"/>
</dbReference>
<gene>
    <name evidence="1" type="ORF">FisN_6Lh241</name>
</gene>
<protein>
    <recommendedName>
        <fullName evidence="3">CCR4-NOT transcription complex subunit 10</fullName>
    </recommendedName>
</protein>
<dbReference type="InParanoid" id="A0A1Z5J628"/>